<keyword evidence="1" id="KW-0677">Repeat</keyword>
<accession>A0ABD0K9H1</accession>
<feature type="chain" id="PRO_5044785629" description="Receptor mediating netrin-dependent axon guidance" evidence="4">
    <location>
        <begin position="28"/>
        <end position="1625"/>
    </location>
</feature>
<keyword evidence="4" id="KW-0732">Signal</keyword>
<feature type="non-terminal residue" evidence="7">
    <location>
        <position position="1"/>
    </location>
</feature>
<dbReference type="InterPro" id="IPR036116">
    <property type="entry name" value="FN3_sf"/>
</dbReference>
<dbReference type="InterPro" id="IPR003599">
    <property type="entry name" value="Ig_sub"/>
</dbReference>
<feature type="signal peptide" evidence="4">
    <location>
        <begin position="1"/>
        <end position="27"/>
    </location>
</feature>
<sequence length="1625" mass="178969">RSFRRGQAMDWRLVFFIYASLAAKAGCQSLSEATILTPPGQTVSNTVGSTVVLSCQVANVGSGKVNWVFVTHSLTIFHGDSLQVDDNRYSVKHPPHSNVYDLQIYPARESDQGSYKCEVDGTKKAVTIQLVLSGAPPLPEVDTTPLNRTECCIDQGVSANCQPVCHPSSVDDTFDVESACSTDDLLKLVHCGSDGRNHENCCANRNIPARCLAFCSNDEQKLSSLTDDELACLNYTDDIISCYEYGAVTLPGPPQEVSVLPGSSGSGQFGLLVSWKPPLLNPSAVTGYRISYKKIYEPKFRTTAPQSSTASQFTLNGLLVNTEYSVYVTALGLHGASQPSYRINTVLEDTCCVQRRVSPDCQTLLCHPQVWATFNTTNMLRCYHFLGDVFSCLAESQPMPPVQLTLSFVSAHEAHVSWTPSNHSGSSPIQKYYVQLRRGTNDGARWVTVDEVYGTQVQLTNLTETENYGVQVIAQNQNDSSLPSETLRFTTYPAELHYPVKPLCGQPVLLSTARKNSGLERRAVPQREEMEARFKQKTQAAGHQPSLSAPVLQEQEPCRRYDYKNKHAWMTKVLFLDRLDWVSKEMRAQNMKMLILTTARPIRMLNRALWNLCFPKSFTACLQPLNSRIFQAIKLLSSMVECCVDSGMPAVCAAGCTYQSNITDYYALHLDVCFSHIGQVLACGSDGRNHSACCEREGVSPNCLPLCAHTKTGELDTSFYACIGATSTAVLCFEEGLEDLVRMPDNLTVTNITTQHVQIEWLAPKTGPRPEKYIIFYKNVNSGASKMEETEDKLYILQNLSPMTMYEIKVASFLNSSRSPFTNTITAFTDLPDCCQSSGITEGCQKVCLNQPADSNVDCSSEAHKILVCSADGKDHTLCCQEGGLPAACLPLCSSNTTSHFNVQTAGCLADASLGIITSCFLSNANLVPSPPSGFFVDTTTVNPRLWWKNSLVNCDPPEVCSYDIHYWPADNRTNYRTIISATAPYIVHGLPLDSRFTFTVTARNSKGSSSAAPWQTVAIVDSDPDVSIAQVPNKDIHEVGSFVNLVCDAFGFSEEPTISWTHFGRVVGKSRRLNLGRITENSEGNYTCIAANRSSRITVNSYLNVRFKPQQTYIRTDTVSPNVGGEAILACWFRGHPFINSTRTSWTKDGSTVQVASSKYSSTAKTRLHTGITAFKLKIANVVPSDYGKYTCSVSNQYGTATGTTQLMDPDSMPPEATASPSQRQNITGCCSRYNVPEPCMRMCRFEVDTVEAVNNPDEYGVCLFYFNELVNCAADGADHTTCCKNSGVHPYCWPFCAGKIPPSENVFDDPELLQCVPQTPTMFKCLARGYDRIPTAPSQIRASLESDYIVLQWSLPTRNQHRVEFYEIFYNSTGNPVPQKHFVAPHVMNYTIENVLSNHIYNIWMIAGNDNGQSHRSRIVSVSVHGALPMPPSNVQAVLFEGTSVDVTWVPPPPQSSRVDGYAVFYKPANAVKFSDVRTRDNTVRIHNLDPETEYELYVKSVNVQGLGLIPTKTALQVYLGHRREHTEIGGLPGEAPYDNVMQPQNQPREDGTFGYARLNEDQAAATAAAASSKAVSEMEYPSDKYVYDTPAGVKPDTNGTSQDVATLPVSDITPHTNNESTT</sequence>
<feature type="domain" description="Fibronectin type-III" evidence="6">
    <location>
        <begin position="1335"/>
        <end position="1429"/>
    </location>
</feature>
<dbReference type="CDD" id="cd00063">
    <property type="entry name" value="FN3"/>
    <property type="match status" value="6"/>
</dbReference>
<dbReference type="InterPro" id="IPR036179">
    <property type="entry name" value="Ig-like_dom_sf"/>
</dbReference>
<dbReference type="Pfam" id="PF07679">
    <property type="entry name" value="I-set"/>
    <property type="match status" value="1"/>
</dbReference>
<comment type="caution">
    <text evidence="7">The sequence shown here is derived from an EMBL/GenBank/DDBJ whole genome shotgun (WGS) entry which is preliminary data.</text>
</comment>
<feature type="region of interest" description="Disordered" evidence="3">
    <location>
        <begin position="1204"/>
        <end position="1225"/>
    </location>
</feature>
<evidence type="ECO:0000256" key="2">
    <source>
        <dbReference type="ARBA" id="ARBA00023157"/>
    </source>
</evidence>
<dbReference type="InterPro" id="IPR013106">
    <property type="entry name" value="Ig_V-set"/>
</dbReference>
<dbReference type="InterPro" id="IPR013098">
    <property type="entry name" value="Ig_I-set"/>
</dbReference>
<dbReference type="InterPro" id="IPR002602">
    <property type="entry name" value="DB"/>
</dbReference>
<dbReference type="InterPro" id="IPR007110">
    <property type="entry name" value="Ig-like_dom"/>
</dbReference>
<feature type="domain" description="Fibronectin type-III" evidence="6">
    <location>
        <begin position="1433"/>
        <end position="1523"/>
    </location>
</feature>
<evidence type="ECO:0000259" key="6">
    <source>
        <dbReference type="PROSITE" id="PS50853"/>
    </source>
</evidence>
<dbReference type="InterPro" id="IPR003961">
    <property type="entry name" value="FN3_dom"/>
</dbReference>
<feature type="domain" description="Ig-like" evidence="5">
    <location>
        <begin position="1110"/>
        <end position="1209"/>
    </location>
</feature>
<protein>
    <recommendedName>
        <fullName evidence="9">Receptor mediating netrin-dependent axon guidance</fullName>
    </recommendedName>
</protein>
<dbReference type="Pfam" id="PF00041">
    <property type="entry name" value="fn3"/>
    <property type="match status" value="5"/>
</dbReference>
<dbReference type="EMBL" id="JACVVK020000221">
    <property type="protein sequence ID" value="KAK7483748.1"/>
    <property type="molecule type" value="Genomic_DNA"/>
</dbReference>
<dbReference type="SMART" id="SM00408">
    <property type="entry name" value="IGc2"/>
    <property type="match status" value="3"/>
</dbReference>
<keyword evidence="8" id="KW-1185">Reference proteome</keyword>
<feature type="compositionally biased region" description="Polar residues" evidence="3">
    <location>
        <begin position="1616"/>
        <end position="1625"/>
    </location>
</feature>
<feature type="region of interest" description="Disordered" evidence="3">
    <location>
        <begin position="1592"/>
        <end position="1625"/>
    </location>
</feature>
<evidence type="ECO:0008006" key="9">
    <source>
        <dbReference type="Google" id="ProtNLM"/>
    </source>
</evidence>
<feature type="domain" description="Ig-like" evidence="5">
    <location>
        <begin position="38"/>
        <end position="127"/>
    </location>
</feature>
<dbReference type="PROSITE" id="PS50853">
    <property type="entry name" value="FN3"/>
    <property type="match status" value="6"/>
</dbReference>
<gene>
    <name evidence="7" type="ORF">BaRGS_00024964</name>
</gene>
<dbReference type="InterPro" id="IPR003598">
    <property type="entry name" value="Ig_sub2"/>
</dbReference>
<dbReference type="GO" id="GO:0016020">
    <property type="term" value="C:membrane"/>
    <property type="evidence" value="ECO:0007669"/>
    <property type="project" value="UniProtKB-SubCell"/>
</dbReference>
<dbReference type="Proteomes" id="UP001519460">
    <property type="component" value="Unassembled WGS sequence"/>
</dbReference>
<name>A0ABD0K9H1_9CAEN</name>
<evidence type="ECO:0000313" key="7">
    <source>
        <dbReference type="EMBL" id="KAK7483748.1"/>
    </source>
</evidence>
<evidence type="ECO:0000313" key="8">
    <source>
        <dbReference type="Proteomes" id="UP001519460"/>
    </source>
</evidence>
<dbReference type="SMART" id="SM00060">
    <property type="entry name" value="FN3"/>
    <property type="match status" value="6"/>
</dbReference>
<dbReference type="PANTHER" id="PTHR44170:SF6">
    <property type="entry name" value="CONTACTIN"/>
    <property type="match status" value="1"/>
</dbReference>
<organism evidence="7 8">
    <name type="scientific">Batillaria attramentaria</name>
    <dbReference type="NCBI Taxonomy" id="370345"/>
    <lineage>
        <taxon>Eukaryota</taxon>
        <taxon>Metazoa</taxon>
        <taxon>Spiralia</taxon>
        <taxon>Lophotrochozoa</taxon>
        <taxon>Mollusca</taxon>
        <taxon>Gastropoda</taxon>
        <taxon>Caenogastropoda</taxon>
        <taxon>Sorbeoconcha</taxon>
        <taxon>Cerithioidea</taxon>
        <taxon>Batillariidae</taxon>
        <taxon>Batillaria</taxon>
    </lineage>
</organism>
<dbReference type="SUPFAM" id="SSF49265">
    <property type="entry name" value="Fibronectin type III"/>
    <property type="match status" value="3"/>
</dbReference>
<evidence type="ECO:0000259" key="5">
    <source>
        <dbReference type="PROSITE" id="PS50835"/>
    </source>
</evidence>
<keyword evidence="2" id="KW-1015">Disulfide bond</keyword>
<dbReference type="Gene3D" id="2.60.40.10">
    <property type="entry name" value="Immunoglobulins"/>
    <property type="match status" value="9"/>
</dbReference>
<dbReference type="Pfam" id="PF01682">
    <property type="entry name" value="DB"/>
    <property type="match status" value="4"/>
</dbReference>
<proteinExistence type="predicted"/>
<evidence type="ECO:0000256" key="1">
    <source>
        <dbReference type="ARBA" id="ARBA00022737"/>
    </source>
</evidence>
<dbReference type="Pfam" id="PF07686">
    <property type="entry name" value="V-set"/>
    <property type="match status" value="1"/>
</dbReference>
<dbReference type="PANTHER" id="PTHR44170">
    <property type="entry name" value="PROTEIN SIDEKICK"/>
    <property type="match status" value="1"/>
</dbReference>
<feature type="domain" description="Ig-like" evidence="5">
    <location>
        <begin position="1025"/>
        <end position="1101"/>
    </location>
</feature>
<dbReference type="SMART" id="SM00409">
    <property type="entry name" value="IG"/>
    <property type="match status" value="3"/>
</dbReference>
<feature type="domain" description="Fibronectin type-III" evidence="6">
    <location>
        <begin position="928"/>
        <end position="1023"/>
    </location>
</feature>
<reference evidence="7 8" key="1">
    <citation type="journal article" date="2023" name="Sci. Data">
        <title>Genome assembly of the Korean intertidal mud-creeper Batillaria attramentaria.</title>
        <authorList>
            <person name="Patra A.K."/>
            <person name="Ho P.T."/>
            <person name="Jun S."/>
            <person name="Lee S.J."/>
            <person name="Kim Y."/>
            <person name="Won Y.J."/>
        </authorList>
    </citation>
    <scope>NUCLEOTIDE SEQUENCE [LARGE SCALE GENOMIC DNA]</scope>
    <source>
        <strain evidence="7">Wonlab-2016</strain>
    </source>
</reference>
<evidence type="ECO:0000256" key="4">
    <source>
        <dbReference type="SAM" id="SignalP"/>
    </source>
</evidence>
<dbReference type="PROSITE" id="PS50835">
    <property type="entry name" value="IG_LIKE"/>
    <property type="match status" value="3"/>
</dbReference>
<evidence type="ECO:0000256" key="3">
    <source>
        <dbReference type="SAM" id="MobiDB-lite"/>
    </source>
</evidence>
<feature type="domain" description="Fibronectin type-III" evidence="6">
    <location>
        <begin position="400"/>
        <end position="494"/>
    </location>
</feature>
<dbReference type="InterPro" id="IPR013783">
    <property type="entry name" value="Ig-like_fold"/>
</dbReference>
<feature type="domain" description="Fibronectin type-III" evidence="6">
    <location>
        <begin position="743"/>
        <end position="833"/>
    </location>
</feature>
<dbReference type="Pfam" id="PF13927">
    <property type="entry name" value="Ig_3"/>
    <property type="match status" value="1"/>
</dbReference>
<dbReference type="SUPFAM" id="SSF48726">
    <property type="entry name" value="Immunoglobulin"/>
    <property type="match status" value="3"/>
</dbReference>
<feature type="domain" description="Fibronectin type-III" evidence="6">
    <location>
        <begin position="253"/>
        <end position="350"/>
    </location>
</feature>